<reference evidence="3" key="1">
    <citation type="submission" date="2021-10" db="EMBL/GenBank/DDBJ databases">
        <title>Anaerobic single-cell dispensing facilitates the cultivation of human gut bacteria.</title>
        <authorList>
            <person name="Afrizal A."/>
        </authorList>
    </citation>
    <scope>NUCLEOTIDE SEQUENCE</scope>
    <source>
        <strain evidence="3">CLA-AA-H233</strain>
    </source>
</reference>
<feature type="transmembrane region" description="Helical" evidence="1">
    <location>
        <begin position="186"/>
        <end position="207"/>
    </location>
</feature>
<dbReference type="EMBL" id="JAJEQL010000002">
    <property type="protein sequence ID" value="MCC2198369.1"/>
    <property type="molecule type" value="Genomic_DNA"/>
</dbReference>
<comment type="caution">
    <text evidence="3">The sequence shown here is derived from an EMBL/GenBank/DDBJ whole genome shotgun (WGS) entry which is preliminary data.</text>
</comment>
<evidence type="ECO:0000313" key="3">
    <source>
        <dbReference type="EMBL" id="MCC2198369.1"/>
    </source>
</evidence>
<keyword evidence="1" id="KW-0812">Transmembrane</keyword>
<organism evidence="3 4">
    <name type="scientific">Faecalibacterium butyricigenerans</name>
    <dbReference type="NCBI Taxonomy" id="1851427"/>
    <lineage>
        <taxon>Bacteria</taxon>
        <taxon>Bacillati</taxon>
        <taxon>Bacillota</taxon>
        <taxon>Clostridia</taxon>
        <taxon>Eubacteriales</taxon>
        <taxon>Oscillospiraceae</taxon>
        <taxon>Faecalibacterium</taxon>
    </lineage>
</organism>
<evidence type="ECO:0000313" key="4">
    <source>
        <dbReference type="Proteomes" id="UP001430637"/>
    </source>
</evidence>
<name>A0ABS8F574_9FIRM</name>
<gene>
    <name evidence="3" type="ORF">LKD23_01065</name>
</gene>
<feature type="transmembrane region" description="Helical" evidence="1">
    <location>
        <begin position="50"/>
        <end position="70"/>
    </location>
</feature>
<dbReference type="RefSeq" id="WP_227619963.1">
    <property type="nucleotide sequence ID" value="NZ_JAJEQL010000002.1"/>
</dbReference>
<proteinExistence type="predicted"/>
<feature type="domain" description="Heparan-alpha-glucosaminide N-acetyltransferase catalytic" evidence="2">
    <location>
        <begin position="8"/>
        <end position="235"/>
    </location>
</feature>
<feature type="transmembrane region" description="Helical" evidence="1">
    <location>
        <begin position="128"/>
        <end position="145"/>
    </location>
</feature>
<dbReference type="InterPro" id="IPR012429">
    <property type="entry name" value="HGSNAT_cat"/>
</dbReference>
<dbReference type="Proteomes" id="UP001430637">
    <property type="component" value="Unassembled WGS sequence"/>
</dbReference>
<keyword evidence="1" id="KW-1133">Transmembrane helix</keyword>
<sequence>MEQQQSLRYRLLDELRGLDLISMMLYHGMWDVVFLFGIPQKWYIGRPGFLWQQSICWVFLLLSGFCLPMGRHPFKRGAVVFGAGAMVTAVTLLFLPEDVVWFGVLTLLGSAMLLTAVLDGLLRRIPPATGVVVSAALFWVTYPTMRGFWNLPGGRLALPQALYANGLTAYLGFMPKDFFSTDYFPLLPWLFLFWVGYFLHQMVGRAGMEPLRRSVCPPLGWMGRHSLVLYLLHQPVILGVLTVAFRLMRAA</sequence>
<feature type="transmembrane region" description="Helical" evidence="1">
    <location>
        <begin position="227"/>
        <end position="248"/>
    </location>
</feature>
<evidence type="ECO:0000259" key="2">
    <source>
        <dbReference type="Pfam" id="PF07786"/>
    </source>
</evidence>
<accession>A0ABS8F574</accession>
<feature type="transmembrane region" description="Helical" evidence="1">
    <location>
        <begin position="20"/>
        <end position="38"/>
    </location>
</feature>
<feature type="transmembrane region" description="Helical" evidence="1">
    <location>
        <begin position="101"/>
        <end position="121"/>
    </location>
</feature>
<feature type="transmembrane region" description="Helical" evidence="1">
    <location>
        <begin position="77"/>
        <end position="95"/>
    </location>
</feature>
<keyword evidence="1" id="KW-0472">Membrane</keyword>
<dbReference type="Pfam" id="PF07786">
    <property type="entry name" value="HGSNAT_cat"/>
    <property type="match status" value="1"/>
</dbReference>
<protein>
    <submittedName>
        <fullName evidence="3">DUF1624 domain-containing protein</fullName>
    </submittedName>
</protein>
<evidence type="ECO:0000256" key="1">
    <source>
        <dbReference type="SAM" id="Phobius"/>
    </source>
</evidence>
<keyword evidence="4" id="KW-1185">Reference proteome</keyword>